<dbReference type="Pfam" id="PF04750">
    <property type="entry name" value="Far-17a_AIG1"/>
    <property type="match status" value="1"/>
</dbReference>
<evidence type="ECO:0000256" key="4">
    <source>
        <dbReference type="ARBA" id="ARBA00022692"/>
    </source>
</evidence>
<feature type="transmembrane region" description="Helical" evidence="17">
    <location>
        <begin position="129"/>
        <end position="148"/>
    </location>
</feature>
<comment type="catalytic activity">
    <reaction evidence="1">
        <text>9-(9Z-hexadecenoyloxy)-octadecanoate + H2O = (9Z)-hexadecenoate + 9-hydroxy-octadecanoate + H(+)</text>
        <dbReference type="Rhea" id="RHEA:52068"/>
        <dbReference type="ChEBI" id="CHEBI:15377"/>
        <dbReference type="ChEBI" id="CHEBI:15378"/>
        <dbReference type="ChEBI" id="CHEBI:32372"/>
        <dbReference type="ChEBI" id="CHEBI:136286"/>
        <dbReference type="ChEBI" id="CHEBI:136309"/>
    </reaction>
    <physiologicalReaction direction="left-to-right" evidence="1">
        <dbReference type="Rhea" id="RHEA:52069"/>
    </physiologicalReaction>
</comment>
<dbReference type="GO" id="GO:0016020">
    <property type="term" value="C:membrane"/>
    <property type="evidence" value="ECO:0007669"/>
    <property type="project" value="InterPro"/>
</dbReference>
<comment type="subcellular location">
    <subcellularLocation>
        <location evidence="2">Endomembrane system</location>
        <topology evidence="2">Multi-pass membrane protein</topology>
    </subcellularLocation>
</comment>
<gene>
    <name evidence="19" type="primary">LOC117647655</name>
</gene>
<evidence type="ECO:0000313" key="18">
    <source>
        <dbReference type="Proteomes" id="UP000515158"/>
    </source>
</evidence>
<evidence type="ECO:0000256" key="3">
    <source>
        <dbReference type="ARBA" id="ARBA00009300"/>
    </source>
</evidence>
<evidence type="ECO:0000256" key="1">
    <source>
        <dbReference type="ARBA" id="ARBA00000923"/>
    </source>
</evidence>
<evidence type="ECO:0000256" key="12">
    <source>
        <dbReference type="ARBA" id="ARBA00048800"/>
    </source>
</evidence>
<keyword evidence="18" id="KW-1185">Reference proteome</keyword>
<protein>
    <submittedName>
        <fullName evidence="19">Androgen-dependent TFPI-regulating protein-like</fullName>
    </submittedName>
</protein>
<sequence length="238" mass="26847">MAAAILFNTIAHATTLFYYVHILRAIAAIQAEPTSTIVRDFMDFKTKFFTMWGVAAQLVLFALCVLHDVARLLPADNAVRRGARSLRDLILVAVAAPGALTVSAMFWSLFKLDRNMVMPAELDALIPTWLNHTMHTFVVVLVVVQMLAEPHYAPSKTATLTVGTFFTVAYNSVFFYEYWLSRRWIYPVFSILSWPGRVALIGFTSVMFLTLSLVVRSFVKTRWGPPPKISHKSTKKQN</sequence>
<evidence type="ECO:0000256" key="2">
    <source>
        <dbReference type="ARBA" id="ARBA00004127"/>
    </source>
</evidence>
<organism evidence="19">
    <name type="scientific">Thrips palmi</name>
    <name type="common">Melon thrips</name>
    <dbReference type="NCBI Taxonomy" id="161013"/>
    <lineage>
        <taxon>Eukaryota</taxon>
        <taxon>Metazoa</taxon>
        <taxon>Ecdysozoa</taxon>
        <taxon>Arthropoda</taxon>
        <taxon>Hexapoda</taxon>
        <taxon>Insecta</taxon>
        <taxon>Pterygota</taxon>
        <taxon>Neoptera</taxon>
        <taxon>Paraneoptera</taxon>
        <taxon>Thysanoptera</taxon>
        <taxon>Terebrantia</taxon>
        <taxon>Thripoidea</taxon>
        <taxon>Thripidae</taxon>
        <taxon>Thrips</taxon>
    </lineage>
</organism>
<evidence type="ECO:0000256" key="7">
    <source>
        <dbReference type="ARBA" id="ARBA00047368"/>
    </source>
</evidence>
<comment type="catalytic activity">
    <reaction evidence="14">
        <text>13-(9Z-octadecenoyloxy)-octadecanoate + H2O = 13-hydroxy-octadecanoate + (9Z)-octadecenoate + H(+)</text>
        <dbReference type="Rhea" id="RHEA:52064"/>
        <dbReference type="ChEBI" id="CHEBI:15377"/>
        <dbReference type="ChEBI" id="CHEBI:15378"/>
        <dbReference type="ChEBI" id="CHEBI:30823"/>
        <dbReference type="ChEBI" id="CHEBI:136303"/>
        <dbReference type="ChEBI" id="CHEBI:136304"/>
    </reaction>
    <physiologicalReaction direction="left-to-right" evidence="14">
        <dbReference type="Rhea" id="RHEA:52065"/>
    </physiologicalReaction>
</comment>
<dbReference type="Proteomes" id="UP000515158">
    <property type="component" value="Unplaced"/>
</dbReference>
<proteinExistence type="inferred from homology"/>
<evidence type="ECO:0000256" key="10">
    <source>
        <dbReference type="ARBA" id="ARBA00048680"/>
    </source>
</evidence>
<dbReference type="GeneID" id="117647655"/>
<dbReference type="KEGG" id="tpal:117647655"/>
<dbReference type="OrthoDB" id="1898221at2759"/>
<dbReference type="AlphaFoldDB" id="A0A6P8ZBN8"/>
<dbReference type="InParanoid" id="A0A6P8ZBN8"/>
<comment type="catalytic activity">
    <reaction evidence="11">
        <text>12-(9Z-octadecenoyloxy)-octadecanoate + H2O = 12-hydroxyoctadecanoate + (9Z)-octadecenoate + H(+)</text>
        <dbReference type="Rhea" id="RHEA:52060"/>
        <dbReference type="ChEBI" id="CHEBI:15377"/>
        <dbReference type="ChEBI" id="CHEBI:15378"/>
        <dbReference type="ChEBI" id="CHEBI:30823"/>
        <dbReference type="ChEBI" id="CHEBI:84201"/>
        <dbReference type="ChEBI" id="CHEBI:136302"/>
    </reaction>
    <physiologicalReaction direction="left-to-right" evidence="11">
        <dbReference type="Rhea" id="RHEA:52061"/>
    </physiologicalReaction>
</comment>
<comment type="catalytic activity">
    <reaction evidence="12">
        <text>9-(9Z-octadecenoyloxy)-octadecanoate + H2O = 9-hydroxy-octadecanoate + (9Z)-octadecenoate + H(+)</text>
        <dbReference type="Rhea" id="RHEA:52048"/>
        <dbReference type="ChEBI" id="CHEBI:15377"/>
        <dbReference type="ChEBI" id="CHEBI:15378"/>
        <dbReference type="ChEBI" id="CHEBI:30823"/>
        <dbReference type="ChEBI" id="CHEBI:136282"/>
        <dbReference type="ChEBI" id="CHEBI:136286"/>
    </reaction>
    <physiologicalReaction direction="left-to-right" evidence="12">
        <dbReference type="Rhea" id="RHEA:52049"/>
    </physiologicalReaction>
</comment>
<evidence type="ECO:0000256" key="17">
    <source>
        <dbReference type="SAM" id="Phobius"/>
    </source>
</evidence>
<evidence type="ECO:0000256" key="9">
    <source>
        <dbReference type="ARBA" id="ARBA00047863"/>
    </source>
</evidence>
<comment type="catalytic activity">
    <reaction evidence="15">
        <text>13-(9Z-hexadecenoyloxy)-octadecanoate + H2O = 13-hydroxy-octadecanoate + (9Z)-hexadecenoate + H(+)</text>
        <dbReference type="Rhea" id="RHEA:52076"/>
        <dbReference type="ChEBI" id="CHEBI:15377"/>
        <dbReference type="ChEBI" id="CHEBI:15378"/>
        <dbReference type="ChEBI" id="CHEBI:32372"/>
        <dbReference type="ChEBI" id="CHEBI:136304"/>
        <dbReference type="ChEBI" id="CHEBI:136315"/>
    </reaction>
    <physiologicalReaction direction="left-to-right" evidence="15">
        <dbReference type="Rhea" id="RHEA:52077"/>
    </physiologicalReaction>
</comment>
<comment type="catalytic activity">
    <reaction evidence="16">
        <text>12-(9Z-hexadecenoyloxy)-octadecanoate + H2O = 12-hydroxyoctadecanoate + (9Z)-hexadecenoate + H(+)</text>
        <dbReference type="Rhea" id="RHEA:52072"/>
        <dbReference type="ChEBI" id="CHEBI:15377"/>
        <dbReference type="ChEBI" id="CHEBI:15378"/>
        <dbReference type="ChEBI" id="CHEBI:32372"/>
        <dbReference type="ChEBI" id="CHEBI:84201"/>
        <dbReference type="ChEBI" id="CHEBI:136312"/>
    </reaction>
    <physiologicalReaction direction="left-to-right" evidence="16">
        <dbReference type="Rhea" id="RHEA:52073"/>
    </physiologicalReaction>
</comment>
<feature type="transmembrane region" description="Helical" evidence="17">
    <location>
        <begin position="199"/>
        <end position="219"/>
    </location>
</feature>
<comment type="catalytic activity">
    <reaction evidence="9">
        <text>9-hexadecanoyloxy-octadecanoate + H2O = 9-hydroxy-octadecanoate + hexadecanoate + H(+)</text>
        <dbReference type="Rhea" id="RHEA:52052"/>
        <dbReference type="ChEBI" id="CHEBI:7896"/>
        <dbReference type="ChEBI" id="CHEBI:15377"/>
        <dbReference type="ChEBI" id="CHEBI:15378"/>
        <dbReference type="ChEBI" id="CHEBI:83670"/>
        <dbReference type="ChEBI" id="CHEBI:136286"/>
    </reaction>
    <physiologicalReaction direction="left-to-right" evidence="9">
        <dbReference type="Rhea" id="RHEA:52053"/>
    </physiologicalReaction>
</comment>
<keyword evidence="4 17" id="KW-0812">Transmembrane</keyword>
<comment type="catalytic activity">
    <reaction evidence="8">
        <text>13-octadecanoyloxy-octadecanoate + H2O = 13-hydroxy-octadecanoate + octadecanoate + H(+)</text>
        <dbReference type="Rhea" id="RHEA:52084"/>
        <dbReference type="ChEBI" id="CHEBI:15377"/>
        <dbReference type="ChEBI" id="CHEBI:15378"/>
        <dbReference type="ChEBI" id="CHEBI:25629"/>
        <dbReference type="ChEBI" id="CHEBI:136304"/>
        <dbReference type="ChEBI" id="CHEBI:136335"/>
    </reaction>
    <physiologicalReaction direction="left-to-right" evidence="8">
        <dbReference type="Rhea" id="RHEA:52085"/>
    </physiologicalReaction>
</comment>
<evidence type="ECO:0000256" key="13">
    <source>
        <dbReference type="ARBA" id="ARBA00049221"/>
    </source>
</evidence>
<dbReference type="InterPro" id="IPR006838">
    <property type="entry name" value="ADTRP_AIG1"/>
</dbReference>
<comment type="catalytic activity">
    <reaction evidence="7">
        <text>12-hexadecanoyloxy-octadecanoate + H2O = 12-hydroxyoctadecanoate + hexadecanoate + H(+)</text>
        <dbReference type="Rhea" id="RHEA:52056"/>
        <dbReference type="ChEBI" id="CHEBI:7896"/>
        <dbReference type="ChEBI" id="CHEBI:15377"/>
        <dbReference type="ChEBI" id="CHEBI:15378"/>
        <dbReference type="ChEBI" id="CHEBI:83677"/>
        <dbReference type="ChEBI" id="CHEBI:84201"/>
    </reaction>
    <physiologicalReaction direction="left-to-right" evidence="7">
        <dbReference type="Rhea" id="RHEA:52057"/>
    </physiologicalReaction>
</comment>
<feature type="transmembrane region" description="Helical" evidence="17">
    <location>
        <begin position="89"/>
        <end position="109"/>
    </location>
</feature>
<feature type="transmembrane region" description="Helical" evidence="17">
    <location>
        <begin position="49"/>
        <end position="69"/>
    </location>
</feature>
<keyword evidence="6 17" id="KW-0472">Membrane</keyword>
<comment type="catalytic activity">
    <reaction evidence="10">
        <text>12-octadecanoyloxy-octadecanoate + H2O = 12-hydroxyoctadecanoate + octadecanoate + H(+)</text>
        <dbReference type="Rhea" id="RHEA:52080"/>
        <dbReference type="ChEBI" id="CHEBI:15377"/>
        <dbReference type="ChEBI" id="CHEBI:15378"/>
        <dbReference type="ChEBI" id="CHEBI:25629"/>
        <dbReference type="ChEBI" id="CHEBI:84201"/>
        <dbReference type="ChEBI" id="CHEBI:136330"/>
    </reaction>
    <physiologicalReaction direction="left-to-right" evidence="10">
        <dbReference type="Rhea" id="RHEA:52081"/>
    </physiologicalReaction>
</comment>
<dbReference type="PANTHER" id="PTHR10989">
    <property type="entry name" value="ANDROGEN-INDUCED PROTEIN 1-RELATED"/>
    <property type="match status" value="1"/>
</dbReference>
<dbReference type="RefSeq" id="XP_034245422.1">
    <property type="nucleotide sequence ID" value="XM_034389531.1"/>
</dbReference>
<evidence type="ECO:0000313" key="19">
    <source>
        <dbReference type="RefSeq" id="XP_034245422.1"/>
    </source>
</evidence>
<reference evidence="19" key="1">
    <citation type="submission" date="2025-08" db="UniProtKB">
        <authorList>
            <consortium name="RefSeq"/>
        </authorList>
    </citation>
    <scope>IDENTIFICATION</scope>
    <source>
        <tissue evidence="19">Total insect</tissue>
    </source>
</reference>
<keyword evidence="5 17" id="KW-1133">Transmembrane helix</keyword>
<evidence type="ECO:0000256" key="14">
    <source>
        <dbReference type="ARBA" id="ARBA00049296"/>
    </source>
</evidence>
<evidence type="ECO:0000256" key="15">
    <source>
        <dbReference type="ARBA" id="ARBA00049322"/>
    </source>
</evidence>
<accession>A0A6P8ZBN8</accession>
<dbReference type="GO" id="GO:0012505">
    <property type="term" value="C:endomembrane system"/>
    <property type="evidence" value="ECO:0007669"/>
    <property type="project" value="UniProtKB-SubCell"/>
</dbReference>
<dbReference type="PANTHER" id="PTHR10989:SF16">
    <property type="entry name" value="AT02829P-RELATED"/>
    <property type="match status" value="1"/>
</dbReference>
<evidence type="ECO:0000256" key="11">
    <source>
        <dbReference type="ARBA" id="ARBA00048701"/>
    </source>
</evidence>
<evidence type="ECO:0000256" key="8">
    <source>
        <dbReference type="ARBA" id="ARBA00047427"/>
    </source>
</evidence>
<comment type="catalytic activity">
    <reaction evidence="13">
        <text>9-octadecanoyloxy-octadecanoate + H2O = 9-hydroxy-octadecanoate + octadecanoate + H(+)</text>
        <dbReference type="Rhea" id="RHEA:52096"/>
        <dbReference type="ChEBI" id="CHEBI:15377"/>
        <dbReference type="ChEBI" id="CHEBI:15378"/>
        <dbReference type="ChEBI" id="CHEBI:25629"/>
        <dbReference type="ChEBI" id="CHEBI:136286"/>
        <dbReference type="ChEBI" id="CHEBI:136373"/>
    </reaction>
    <physiologicalReaction direction="left-to-right" evidence="13">
        <dbReference type="Rhea" id="RHEA:52097"/>
    </physiologicalReaction>
</comment>
<feature type="transmembrane region" description="Helical" evidence="17">
    <location>
        <begin position="160"/>
        <end position="179"/>
    </location>
</feature>
<comment type="similarity">
    <text evidence="3">Belongs to the AIG1 family.</text>
</comment>
<evidence type="ECO:0000256" key="16">
    <source>
        <dbReference type="ARBA" id="ARBA00049428"/>
    </source>
</evidence>
<evidence type="ECO:0000256" key="6">
    <source>
        <dbReference type="ARBA" id="ARBA00023136"/>
    </source>
</evidence>
<name>A0A6P8ZBN8_THRPL</name>
<evidence type="ECO:0000256" key="5">
    <source>
        <dbReference type="ARBA" id="ARBA00022989"/>
    </source>
</evidence>